<keyword evidence="2" id="KW-1185">Reference proteome</keyword>
<dbReference type="Proteomes" id="UP000199347">
    <property type="component" value="Unassembled WGS sequence"/>
</dbReference>
<dbReference type="RefSeq" id="WP_092809352.1">
    <property type="nucleotide sequence ID" value="NZ_FMVW01000001.1"/>
</dbReference>
<dbReference type="Gene3D" id="1.25.40.10">
    <property type="entry name" value="Tetratricopeptide repeat domain"/>
    <property type="match status" value="1"/>
</dbReference>
<dbReference type="SUPFAM" id="SSF48452">
    <property type="entry name" value="TPR-like"/>
    <property type="match status" value="1"/>
</dbReference>
<gene>
    <name evidence="1" type="ORF">SAMN03080610_00572</name>
</gene>
<accession>A0A1G5MES1</accession>
<dbReference type="AlphaFoldDB" id="A0A1G5MES1"/>
<sequence length="346" mass="38748">MIGHDRSGANVVPPAATAQSVQRFLARGIRFVLLLSALLFATLPGTHAMTAGANVEFEQVSPHNDEVFVERVADMRRHLDDPDARFSASEAMQALRVLRSYAGEREDLLGQRREILSMMGRIVNRAPLMEFEDGLKPLAELMAIGIGEDRPPQRRLYDHFTYAELASGYATLPGNKAWHSLAADQYGAAALIADTLATFSEDQSAGLRQDQAYELHEAGRYEEALAINRSVLAIGERLHGPTASVLASVLTNIAQNLHALERREDIEPYLIRVQEIGENDKDLDRVQDMLFQRGVLAYERGNPEKARALMLERIARLEEAEDQEHLAEARIDYEELERRIRVGDRP</sequence>
<evidence type="ECO:0008006" key="3">
    <source>
        <dbReference type="Google" id="ProtNLM"/>
    </source>
</evidence>
<dbReference type="EMBL" id="FMVW01000001">
    <property type="protein sequence ID" value="SCZ23626.1"/>
    <property type="molecule type" value="Genomic_DNA"/>
</dbReference>
<dbReference type="Pfam" id="PF13374">
    <property type="entry name" value="TPR_10"/>
    <property type="match status" value="1"/>
</dbReference>
<proteinExistence type="predicted"/>
<dbReference type="OrthoDB" id="8453342at2"/>
<dbReference type="InterPro" id="IPR011990">
    <property type="entry name" value="TPR-like_helical_dom_sf"/>
</dbReference>
<evidence type="ECO:0000313" key="1">
    <source>
        <dbReference type="EMBL" id="SCZ23626.1"/>
    </source>
</evidence>
<name>A0A1G5MES1_AFIMA</name>
<reference evidence="1 2" key="1">
    <citation type="submission" date="2016-10" db="EMBL/GenBank/DDBJ databases">
        <authorList>
            <person name="de Groot N.N."/>
        </authorList>
    </citation>
    <scope>NUCLEOTIDE SEQUENCE [LARGE SCALE GENOMIC DNA]</scope>
    <source>
        <strain evidence="1 2">DSM 2698</strain>
    </source>
</reference>
<organism evidence="1 2">
    <name type="scientific">Afifella marina DSM 2698</name>
    <dbReference type="NCBI Taxonomy" id="1120955"/>
    <lineage>
        <taxon>Bacteria</taxon>
        <taxon>Pseudomonadati</taxon>
        <taxon>Pseudomonadota</taxon>
        <taxon>Alphaproteobacteria</taxon>
        <taxon>Hyphomicrobiales</taxon>
        <taxon>Afifellaceae</taxon>
        <taxon>Afifella</taxon>
    </lineage>
</organism>
<evidence type="ECO:0000313" key="2">
    <source>
        <dbReference type="Proteomes" id="UP000199347"/>
    </source>
</evidence>
<dbReference type="STRING" id="1120955.SAMN03080610_00572"/>
<protein>
    <recommendedName>
        <fullName evidence="3">Tetratricopeptide repeat-containing protein</fullName>
    </recommendedName>
</protein>